<dbReference type="InterPro" id="IPR003825">
    <property type="entry name" value="Colicin-V_CvpA"/>
</dbReference>
<comment type="subcellular location">
    <subcellularLocation>
        <location evidence="1">Membrane</location>
        <topology evidence="1">Multi-pass membrane protein</topology>
    </subcellularLocation>
</comment>
<gene>
    <name evidence="6" type="ORF">Bcop_0286</name>
</gene>
<feature type="transmembrane region" description="Helical" evidence="5">
    <location>
        <begin position="6"/>
        <end position="21"/>
    </location>
</feature>
<name>F3ZQC7_9BACE</name>
<evidence type="ECO:0000256" key="5">
    <source>
        <dbReference type="SAM" id="Phobius"/>
    </source>
</evidence>
<evidence type="ECO:0000256" key="3">
    <source>
        <dbReference type="ARBA" id="ARBA00022989"/>
    </source>
</evidence>
<dbReference type="Pfam" id="PF02674">
    <property type="entry name" value="Colicin_V"/>
    <property type="match status" value="1"/>
</dbReference>
<evidence type="ECO:0000256" key="1">
    <source>
        <dbReference type="ARBA" id="ARBA00004141"/>
    </source>
</evidence>
<dbReference type="PANTHER" id="PTHR37306">
    <property type="entry name" value="COLICIN V PRODUCTION PROTEIN"/>
    <property type="match status" value="1"/>
</dbReference>
<dbReference type="HOGENOM" id="CLU_092720_5_0_10"/>
<keyword evidence="3 5" id="KW-1133">Transmembrane helix</keyword>
<organism evidence="6 7">
    <name type="scientific">Bacteroides coprosuis DSM 18011</name>
    <dbReference type="NCBI Taxonomy" id="679937"/>
    <lineage>
        <taxon>Bacteria</taxon>
        <taxon>Pseudomonadati</taxon>
        <taxon>Bacteroidota</taxon>
        <taxon>Bacteroidia</taxon>
        <taxon>Bacteroidales</taxon>
        <taxon>Bacteroidaceae</taxon>
        <taxon>Bacteroides</taxon>
    </lineage>
</organism>
<sequence length="168" mass="18819">MQPLDIAILLFVGLGIFAGYRKGLLHQLASLLGFIVGLYVAKEYFSSVAEEISPRVIDSISVAQAISFIGIWILVPIVFSILASLLTFIMDKIYLGWVNRLLGIVVGVIKYILLLSIILCVFDFIDSDNKIISETKKTESVLYRPTKSVTKVLFFVVKDTCFEYEQVD</sequence>
<dbReference type="PANTHER" id="PTHR37306:SF1">
    <property type="entry name" value="COLICIN V PRODUCTION PROTEIN"/>
    <property type="match status" value="1"/>
</dbReference>
<evidence type="ECO:0000256" key="2">
    <source>
        <dbReference type="ARBA" id="ARBA00022692"/>
    </source>
</evidence>
<proteinExistence type="predicted"/>
<dbReference type="AlphaFoldDB" id="F3ZQC7"/>
<feature type="transmembrane region" description="Helical" evidence="5">
    <location>
        <begin position="101"/>
        <end position="125"/>
    </location>
</feature>
<dbReference type="OrthoDB" id="9799585at2"/>
<keyword evidence="2 5" id="KW-0812">Transmembrane</keyword>
<dbReference type="GO" id="GO:0009403">
    <property type="term" value="P:toxin biosynthetic process"/>
    <property type="evidence" value="ECO:0007669"/>
    <property type="project" value="InterPro"/>
</dbReference>
<accession>F3ZQC7</accession>
<protein>
    <submittedName>
        <fullName evidence="6">Colicin V production protein</fullName>
    </submittedName>
</protein>
<keyword evidence="7" id="KW-1185">Reference proteome</keyword>
<evidence type="ECO:0000313" key="6">
    <source>
        <dbReference type="EMBL" id="EGJ70505.1"/>
    </source>
</evidence>
<dbReference type="eggNOG" id="COG1286">
    <property type="taxonomic scope" value="Bacteria"/>
</dbReference>
<evidence type="ECO:0000313" key="7">
    <source>
        <dbReference type="Proteomes" id="UP000018439"/>
    </source>
</evidence>
<dbReference type="EMBL" id="CM001167">
    <property type="protein sequence ID" value="EGJ70505.1"/>
    <property type="molecule type" value="Genomic_DNA"/>
</dbReference>
<keyword evidence="4 5" id="KW-0472">Membrane</keyword>
<evidence type="ECO:0000256" key="4">
    <source>
        <dbReference type="ARBA" id="ARBA00023136"/>
    </source>
</evidence>
<dbReference type="STRING" id="679937.Bcop_0286"/>
<dbReference type="Proteomes" id="UP000018439">
    <property type="component" value="Chromosome"/>
</dbReference>
<reference evidence="6 7" key="1">
    <citation type="journal article" date="2011" name="Stand. Genomic Sci.">
        <title>Non-contiguous finished genome sequence of Bacteroides coprosuis type strain (PC139).</title>
        <authorList>
            <person name="Land M."/>
            <person name="Held B."/>
            <person name="Gronow S."/>
            <person name="Abt B."/>
            <person name="Lucas S."/>
            <person name="Del Rio T.G."/>
            <person name="Nolan M."/>
            <person name="Tice H."/>
            <person name="Cheng J.F."/>
            <person name="Pitluck S."/>
            <person name="Liolios K."/>
            <person name="Pagani I."/>
            <person name="Ivanova N."/>
            <person name="Mavromatis K."/>
            <person name="Mikhailova N."/>
            <person name="Pati A."/>
            <person name="Tapia R."/>
            <person name="Han C."/>
            <person name="Goodwin L."/>
            <person name="Chen A."/>
            <person name="Palaniappan K."/>
            <person name="Hauser L."/>
            <person name="Brambilla E.M."/>
            <person name="Rohde M."/>
            <person name="Goker M."/>
            <person name="Detter J.C."/>
            <person name="Woyke T."/>
            <person name="Bristow J."/>
            <person name="Eisen J.A."/>
            <person name="Markowitz V."/>
            <person name="Hugenholtz P."/>
            <person name="Kyrpides N.C."/>
            <person name="Klenk H.P."/>
            <person name="Lapidus A."/>
        </authorList>
    </citation>
    <scope>NUCLEOTIDE SEQUENCE [LARGE SCALE GENOMIC DNA]</scope>
    <source>
        <strain evidence="6 7">DSM 18011</strain>
    </source>
</reference>
<dbReference type="GO" id="GO:0016020">
    <property type="term" value="C:membrane"/>
    <property type="evidence" value="ECO:0007669"/>
    <property type="project" value="UniProtKB-SubCell"/>
</dbReference>
<feature type="transmembrane region" description="Helical" evidence="5">
    <location>
        <begin position="65"/>
        <end position="89"/>
    </location>
</feature>